<comment type="caution">
    <text evidence="1">The sequence shown here is derived from an EMBL/GenBank/DDBJ whole genome shotgun (WGS) entry which is preliminary data.</text>
</comment>
<sequence>MIKLTKLNNVEIVLNEEQIEYIEIIPESKIIMMNGKFHIVKESADEIIQKAIEFQQQAKTIKVFDSSSQKK</sequence>
<protein>
    <submittedName>
        <fullName evidence="1">Flagellar FlbD family protein</fullName>
    </submittedName>
</protein>
<dbReference type="PANTHER" id="PTHR39185:SF1">
    <property type="entry name" value="SWARMING MOTILITY PROTEIN SWRD"/>
    <property type="match status" value="1"/>
</dbReference>
<keyword evidence="1" id="KW-0282">Flagellum</keyword>
<proteinExistence type="predicted"/>
<organism evidence="1 2">
    <name type="scientific">Candidatus Scybalomonas excrementavium</name>
    <dbReference type="NCBI Taxonomy" id="2840943"/>
    <lineage>
        <taxon>Bacteria</taxon>
        <taxon>Bacillati</taxon>
        <taxon>Bacillota</taxon>
        <taxon>Clostridia</taxon>
        <taxon>Lachnospirales</taxon>
        <taxon>Lachnospiraceae</taxon>
        <taxon>Lachnospiraceae incertae sedis</taxon>
        <taxon>Candidatus Scybalomonas</taxon>
    </lineage>
</organism>
<evidence type="ECO:0000313" key="1">
    <source>
        <dbReference type="EMBL" id="MBO8463834.1"/>
    </source>
</evidence>
<dbReference type="AlphaFoldDB" id="A0A9D9N876"/>
<gene>
    <name evidence="1" type="ORF">IAC13_07880</name>
</gene>
<dbReference type="PANTHER" id="PTHR39185">
    <property type="entry name" value="SWARMING MOTILITY PROTEIN SWRD"/>
    <property type="match status" value="1"/>
</dbReference>
<reference evidence="1" key="1">
    <citation type="submission" date="2020-10" db="EMBL/GenBank/DDBJ databases">
        <authorList>
            <person name="Gilroy R."/>
        </authorList>
    </citation>
    <scope>NUCLEOTIDE SEQUENCE</scope>
    <source>
        <strain evidence="1">E3-2379</strain>
    </source>
</reference>
<keyword evidence="1" id="KW-0966">Cell projection</keyword>
<keyword evidence="1" id="KW-0969">Cilium</keyword>
<dbReference type="Proteomes" id="UP000823618">
    <property type="component" value="Unassembled WGS sequence"/>
</dbReference>
<name>A0A9D9N876_9FIRM</name>
<dbReference type="Pfam" id="PF06289">
    <property type="entry name" value="FlbD"/>
    <property type="match status" value="1"/>
</dbReference>
<dbReference type="InterPro" id="IPR009384">
    <property type="entry name" value="SwrD-like"/>
</dbReference>
<reference evidence="1" key="2">
    <citation type="journal article" date="2021" name="PeerJ">
        <title>Extensive microbial diversity within the chicken gut microbiome revealed by metagenomics and culture.</title>
        <authorList>
            <person name="Gilroy R."/>
            <person name="Ravi A."/>
            <person name="Getino M."/>
            <person name="Pursley I."/>
            <person name="Horton D.L."/>
            <person name="Alikhan N.F."/>
            <person name="Baker D."/>
            <person name="Gharbi K."/>
            <person name="Hall N."/>
            <person name="Watson M."/>
            <person name="Adriaenssens E.M."/>
            <person name="Foster-Nyarko E."/>
            <person name="Jarju S."/>
            <person name="Secka A."/>
            <person name="Antonio M."/>
            <person name="Oren A."/>
            <person name="Chaudhuri R.R."/>
            <person name="La Ragione R."/>
            <person name="Hildebrand F."/>
            <person name="Pallen M.J."/>
        </authorList>
    </citation>
    <scope>NUCLEOTIDE SEQUENCE</scope>
    <source>
        <strain evidence="1">E3-2379</strain>
    </source>
</reference>
<dbReference type="EMBL" id="JADIML010000215">
    <property type="protein sequence ID" value="MBO8463834.1"/>
    <property type="molecule type" value="Genomic_DNA"/>
</dbReference>
<accession>A0A9D9N876</accession>
<evidence type="ECO:0000313" key="2">
    <source>
        <dbReference type="Proteomes" id="UP000823618"/>
    </source>
</evidence>